<dbReference type="InterPro" id="IPR000847">
    <property type="entry name" value="LysR_HTH_N"/>
</dbReference>
<keyword evidence="4" id="KW-0804">Transcription</keyword>
<dbReference type="SUPFAM" id="SSF53850">
    <property type="entry name" value="Periplasmic binding protein-like II"/>
    <property type="match status" value="1"/>
</dbReference>
<feature type="domain" description="HTH lysR-type" evidence="5">
    <location>
        <begin position="5"/>
        <end position="62"/>
    </location>
</feature>
<dbReference type="EMBL" id="MDHN01000029">
    <property type="protein sequence ID" value="OFC70488.1"/>
    <property type="molecule type" value="Genomic_DNA"/>
</dbReference>
<proteinExistence type="inferred from homology"/>
<dbReference type="Pfam" id="PF03466">
    <property type="entry name" value="LysR_substrate"/>
    <property type="match status" value="1"/>
</dbReference>
<dbReference type="PROSITE" id="PS50931">
    <property type="entry name" value="HTH_LYSR"/>
    <property type="match status" value="1"/>
</dbReference>
<evidence type="ECO:0000256" key="2">
    <source>
        <dbReference type="ARBA" id="ARBA00023015"/>
    </source>
</evidence>
<dbReference type="Gene3D" id="3.40.190.290">
    <property type="match status" value="1"/>
</dbReference>
<keyword evidence="2" id="KW-0805">Transcription regulation</keyword>
<accession>A0A1E7ZAD2</accession>
<dbReference type="OrthoDB" id="9786526at2"/>
<dbReference type="GO" id="GO:0043565">
    <property type="term" value="F:sequence-specific DNA binding"/>
    <property type="evidence" value="ECO:0007669"/>
    <property type="project" value="TreeGrafter"/>
</dbReference>
<dbReference type="Gene3D" id="1.10.10.10">
    <property type="entry name" value="Winged helix-like DNA-binding domain superfamily/Winged helix DNA-binding domain"/>
    <property type="match status" value="1"/>
</dbReference>
<dbReference type="AlphaFoldDB" id="A0A1E7ZAD2"/>
<sequence length="300" mass="33682">MERKWNIEHLPVFVQVAETLGISAAANQLDLPKSSVSKIISQLEKALGVRLLERNSRNVRLTTEGEVFYRESIRILEQVDETSHTMQGLVSHPSGRLTVAMPIAFSREIMAPRLSEFAALYPDIALEIVVTNQALDIIKEQIDLAVVVGALNDSDLIVKTLYHSRLCCVASPAYIQAERLHDEMVNLQSHVRIAESRYAMRRFPIRIDQTKSQIDLYSKVFRVNDPLSVRDAVKSGFGAGLVPYQYCKKQLADGTLKEVFPKVSFDVTAATLSVIYPTRRLLSNKSRAFIDFLTDTCDAI</sequence>
<comment type="similarity">
    <text evidence="1">Belongs to the LysR transcriptional regulatory family.</text>
</comment>
<protein>
    <recommendedName>
        <fullName evidence="5">HTH lysR-type domain-containing protein</fullName>
    </recommendedName>
</protein>
<dbReference type="Pfam" id="PF00126">
    <property type="entry name" value="HTH_1"/>
    <property type="match status" value="1"/>
</dbReference>
<dbReference type="GO" id="GO:0003700">
    <property type="term" value="F:DNA-binding transcription factor activity"/>
    <property type="evidence" value="ECO:0007669"/>
    <property type="project" value="InterPro"/>
</dbReference>
<keyword evidence="7" id="KW-1185">Reference proteome</keyword>
<evidence type="ECO:0000256" key="1">
    <source>
        <dbReference type="ARBA" id="ARBA00009437"/>
    </source>
</evidence>
<dbReference type="RefSeq" id="WP_070126129.1">
    <property type="nucleotide sequence ID" value="NZ_MDHN01000029.1"/>
</dbReference>
<evidence type="ECO:0000313" key="6">
    <source>
        <dbReference type="EMBL" id="OFC70488.1"/>
    </source>
</evidence>
<evidence type="ECO:0000256" key="4">
    <source>
        <dbReference type="ARBA" id="ARBA00023163"/>
    </source>
</evidence>
<name>A0A1E7ZAD2_9ALTE</name>
<evidence type="ECO:0000256" key="3">
    <source>
        <dbReference type="ARBA" id="ARBA00023125"/>
    </source>
</evidence>
<dbReference type="PANTHER" id="PTHR30537:SF68">
    <property type="entry name" value="TRANSCRIPTIONAL REGULATOR-RELATED"/>
    <property type="match status" value="1"/>
</dbReference>
<dbReference type="PANTHER" id="PTHR30537">
    <property type="entry name" value="HTH-TYPE TRANSCRIPTIONAL REGULATOR"/>
    <property type="match status" value="1"/>
</dbReference>
<dbReference type="InterPro" id="IPR005119">
    <property type="entry name" value="LysR_subst-bd"/>
</dbReference>
<dbReference type="CDD" id="cd08422">
    <property type="entry name" value="PBP2_CrgA_like"/>
    <property type="match status" value="1"/>
</dbReference>
<dbReference type="FunFam" id="1.10.10.10:FF:000001">
    <property type="entry name" value="LysR family transcriptional regulator"/>
    <property type="match status" value="1"/>
</dbReference>
<dbReference type="Proteomes" id="UP000175691">
    <property type="component" value="Unassembled WGS sequence"/>
</dbReference>
<dbReference type="SUPFAM" id="SSF46785">
    <property type="entry name" value="Winged helix' DNA-binding domain"/>
    <property type="match status" value="1"/>
</dbReference>
<evidence type="ECO:0000313" key="7">
    <source>
        <dbReference type="Proteomes" id="UP000175691"/>
    </source>
</evidence>
<organism evidence="6 7">
    <name type="scientific">Alteromonas confluentis</name>
    <dbReference type="NCBI Taxonomy" id="1656094"/>
    <lineage>
        <taxon>Bacteria</taxon>
        <taxon>Pseudomonadati</taxon>
        <taxon>Pseudomonadota</taxon>
        <taxon>Gammaproteobacteria</taxon>
        <taxon>Alteromonadales</taxon>
        <taxon>Alteromonadaceae</taxon>
        <taxon>Alteromonas/Salinimonas group</taxon>
        <taxon>Alteromonas</taxon>
    </lineage>
</organism>
<dbReference type="InterPro" id="IPR058163">
    <property type="entry name" value="LysR-type_TF_proteobact-type"/>
</dbReference>
<keyword evidence="3" id="KW-0238">DNA-binding</keyword>
<dbReference type="GO" id="GO:0006351">
    <property type="term" value="P:DNA-templated transcription"/>
    <property type="evidence" value="ECO:0007669"/>
    <property type="project" value="TreeGrafter"/>
</dbReference>
<comment type="caution">
    <text evidence="6">The sequence shown here is derived from an EMBL/GenBank/DDBJ whole genome shotgun (WGS) entry which is preliminary data.</text>
</comment>
<dbReference type="InterPro" id="IPR036388">
    <property type="entry name" value="WH-like_DNA-bd_sf"/>
</dbReference>
<dbReference type="InterPro" id="IPR036390">
    <property type="entry name" value="WH_DNA-bd_sf"/>
</dbReference>
<reference evidence="6 7" key="1">
    <citation type="submission" date="2016-08" db="EMBL/GenBank/DDBJ databases">
        <authorList>
            <person name="Seilhamer J.J."/>
        </authorList>
    </citation>
    <scope>NUCLEOTIDE SEQUENCE [LARGE SCALE GENOMIC DNA]</scope>
    <source>
        <strain evidence="6 7">KCTC 42603</strain>
    </source>
</reference>
<evidence type="ECO:0000259" key="5">
    <source>
        <dbReference type="PROSITE" id="PS50931"/>
    </source>
</evidence>
<dbReference type="STRING" id="1656094.BFC18_14160"/>
<gene>
    <name evidence="6" type="ORF">BFC18_14160</name>
</gene>